<dbReference type="Proteomes" id="UP001472677">
    <property type="component" value="Unassembled WGS sequence"/>
</dbReference>
<reference evidence="1 2" key="1">
    <citation type="journal article" date="2024" name="G3 (Bethesda)">
        <title>Genome assembly of Hibiscus sabdariffa L. provides insights into metabolisms of medicinal natural products.</title>
        <authorList>
            <person name="Kim T."/>
        </authorList>
    </citation>
    <scope>NUCLEOTIDE SEQUENCE [LARGE SCALE GENOMIC DNA]</scope>
    <source>
        <strain evidence="1">TK-2024</strain>
        <tissue evidence="1">Old leaves</tissue>
    </source>
</reference>
<protein>
    <submittedName>
        <fullName evidence="1">Uncharacterized protein</fullName>
    </submittedName>
</protein>
<name>A0ABR2FFX6_9ROSI</name>
<accession>A0ABR2FFX6</accession>
<sequence length="119" mass="13165">MELDIPSWILVNLSSDKHGGPGTSHWDMLFAAIVWNLWLARNVKIFGTTGDEEGSVIARSQHLLQLTLHSHDTSGVSRFDHSHLASAAMIWSSPSGSFIKVNTDAGRRTFDGFALWWCG</sequence>
<gene>
    <name evidence="1" type="ORF">V6N12_069953</name>
</gene>
<proteinExistence type="predicted"/>
<dbReference type="EMBL" id="JBBPBM010000006">
    <property type="protein sequence ID" value="KAK8579639.1"/>
    <property type="molecule type" value="Genomic_DNA"/>
</dbReference>
<evidence type="ECO:0000313" key="1">
    <source>
        <dbReference type="EMBL" id="KAK8579639.1"/>
    </source>
</evidence>
<comment type="caution">
    <text evidence="1">The sequence shown here is derived from an EMBL/GenBank/DDBJ whole genome shotgun (WGS) entry which is preliminary data.</text>
</comment>
<organism evidence="1 2">
    <name type="scientific">Hibiscus sabdariffa</name>
    <name type="common">roselle</name>
    <dbReference type="NCBI Taxonomy" id="183260"/>
    <lineage>
        <taxon>Eukaryota</taxon>
        <taxon>Viridiplantae</taxon>
        <taxon>Streptophyta</taxon>
        <taxon>Embryophyta</taxon>
        <taxon>Tracheophyta</taxon>
        <taxon>Spermatophyta</taxon>
        <taxon>Magnoliopsida</taxon>
        <taxon>eudicotyledons</taxon>
        <taxon>Gunneridae</taxon>
        <taxon>Pentapetalae</taxon>
        <taxon>rosids</taxon>
        <taxon>malvids</taxon>
        <taxon>Malvales</taxon>
        <taxon>Malvaceae</taxon>
        <taxon>Malvoideae</taxon>
        <taxon>Hibiscus</taxon>
    </lineage>
</organism>
<evidence type="ECO:0000313" key="2">
    <source>
        <dbReference type="Proteomes" id="UP001472677"/>
    </source>
</evidence>
<keyword evidence="2" id="KW-1185">Reference proteome</keyword>